<dbReference type="SUPFAM" id="SSF53335">
    <property type="entry name" value="S-adenosyl-L-methionine-dependent methyltransferases"/>
    <property type="match status" value="1"/>
</dbReference>
<feature type="compositionally biased region" description="Basic and acidic residues" evidence="1">
    <location>
        <begin position="103"/>
        <end position="115"/>
    </location>
</feature>
<feature type="domain" description="Methyltransferase type 11" evidence="2">
    <location>
        <begin position="379"/>
        <end position="478"/>
    </location>
</feature>
<keyword evidence="4" id="KW-1185">Reference proteome</keyword>
<feature type="compositionally biased region" description="Basic residues" evidence="1">
    <location>
        <begin position="229"/>
        <end position="238"/>
    </location>
</feature>
<reference evidence="3 4" key="1">
    <citation type="journal article" date="2019" name="ACS Chem. Biol.">
        <title>Identification and Mobilization of a Cryptic Antibiotic Biosynthesis Gene Locus from a Human-Pathogenic Nocardia Isolate.</title>
        <authorList>
            <person name="Herisse M."/>
            <person name="Ishida K."/>
            <person name="Porter J.L."/>
            <person name="Howden B."/>
            <person name="Hertweck C."/>
            <person name="Stinear T.P."/>
            <person name="Pidot S.J."/>
        </authorList>
    </citation>
    <scope>NUCLEOTIDE SEQUENCE [LARGE SCALE GENOMIC DNA]</scope>
    <source>
        <strain evidence="3 4">AUSMDU00012717</strain>
    </source>
</reference>
<name>A0A6G9YUS9_9NOCA</name>
<gene>
    <name evidence="3" type="ORF">F5544_00290</name>
</gene>
<protein>
    <submittedName>
        <fullName evidence="3">Methyltransferase domain-containing protein</fullName>
    </submittedName>
</protein>
<feature type="compositionally biased region" description="Basic residues" evidence="1">
    <location>
        <begin position="10"/>
        <end position="33"/>
    </location>
</feature>
<feature type="compositionally biased region" description="Low complexity" evidence="1">
    <location>
        <begin position="133"/>
        <end position="152"/>
    </location>
</feature>
<feature type="region of interest" description="Disordered" evidence="1">
    <location>
        <begin position="97"/>
        <end position="205"/>
    </location>
</feature>
<evidence type="ECO:0000256" key="1">
    <source>
        <dbReference type="SAM" id="MobiDB-lite"/>
    </source>
</evidence>
<dbReference type="KEGG" id="nah:F5544_00290"/>
<dbReference type="Proteomes" id="UP000503540">
    <property type="component" value="Chromosome"/>
</dbReference>
<dbReference type="Pfam" id="PF08241">
    <property type="entry name" value="Methyltransf_11"/>
    <property type="match status" value="1"/>
</dbReference>
<organism evidence="3 4">
    <name type="scientific">Nocardia arthritidis</name>
    <dbReference type="NCBI Taxonomy" id="228602"/>
    <lineage>
        <taxon>Bacteria</taxon>
        <taxon>Bacillati</taxon>
        <taxon>Actinomycetota</taxon>
        <taxon>Actinomycetes</taxon>
        <taxon>Mycobacteriales</taxon>
        <taxon>Nocardiaceae</taxon>
        <taxon>Nocardia</taxon>
    </lineage>
</organism>
<dbReference type="EMBL" id="CP046172">
    <property type="protein sequence ID" value="QIS16887.1"/>
    <property type="molecule type" value="Genomic_DNA"/>
</dbReference>
<dbReference type="GO" id="GO:0008757">
    <property type="term" value="F:S-adenosylmethionine-dependent methyltransferase activity"/>
    <property type="evidence" value="ECO:0007669"/>
    <property type="project" value="InterPro"/>
</dbReference>
<dbReference type="InterPro" id="IPR050508">
    <property type="entry name" value="Methyltransf_Superfamily"/>
</dbReference>
<dbReference type="GO" id="GO:0032259">
    <property type="term" value="P:methylation"/>
    <property type="evidence" value="ECO:0007669"/>
    <property type="project" value="UniProtKB-KW"/>
</dbReference>
<dbReference type="AlphaFoldDB" id="A0A6G9YUS9"/>
<feature type="region of interest" description="Disordered" evidence="1">
    <location>
        <begin position="1"/>
        <end position="63"/>
    </location>
</feature>
<dbReference type="PANTHER" id="PTHR42912">
    <property type="entry name" value="METHYLTRANSFERASE"/>
    <property type="match status" value="1"/>
</dbReference>
<feature type="compositionally biased region" description="Basic residues" evidence="1">
    <location>
        <begin position="162"/>
        <end position="179"/>
    </location>
</feature>
<evidence type="ECO:0000313" key="4">
    <source>
        <dbReference type="Proteomes" id="UP000503540"/>
    </source>
</evidence>
<evidence type="ECO:0000259" key="2">
    <source>
        <dbReference type="Pfam" id="PF08241"/>
    </source>
</evidence>
<dbReference type="Gene3D" id="3.40.50.150">
    <property type="entry name" value="Vaccinia Virus protein VP39"/>
    <property type="match status" value="1"/>
</dbReference>
<accession>A0A6G9YUS9</accession>
<keyword evidence="3" id="KW-0808">Transferase</keyword>
<dbReference type="InterPro" id="IPR029063">
    <property type="entry name" value="SAM-dependent_MTases_sf"/>
</dbReference>
<keyword evidence="3" id="KW-0489">Methyltransferase</keyword>
<evidence type="ECO:0000313" key="3">
    <source>
        <dbReference type="EMBL" id="QIS16887.1"/>
    </source>
</evidence>
<dbReference type="InterPro" id="IPR013216">
    <property type="entry name" value="Methyltransf_11"/>
</dbReference>
<feature type="region of interest" description="Disordered" evidence="1">
    <location>
        <begin position="220"/>
        <end position="246"/>
    </location>
</feature>
<proteinExistence type="predicted"/>
<sequence length="536" mass="58977">MPRASAPAAHRMRRGRAHTARAWSRRSPRRSARPKCCSPPARPRGVRPCAPHRPVSPTRPHRRRWRTRYCPTSPAPVRPRCRRWGWHRTGRWFRRSIAASRPPRGDGRRAAVADSRRRRRAGRGCPGTRIPRRAGCPSPAAARRARWRAALPRPDRSARPSVRARRSRCTARQPVRRRPATASGRPRPTGTSSPAAHRRRGRAAVWRPMIRHRRAWSTCRAGRGTGSRRTGRTHRPHSRCPPGPAPGCTRQAAPTDLAFRPPLSPVLRSRYSIKRPVRSRRCAEPPTGAALRKYSRSSEYFRHAGIRSRTVAGAHREWSEKRRFMGIRTRALSAVADQLGNPHGVLGKGIAVILNRGNGRSIAAAVDAAEVAKGATAADIGFGGGAGLPLLLKRVGPDGSVHGIELSPDMLARARRRYAAEIAADRLRITAGSLTDLPLADAALDAAITVNTIYFIDDLDSVCAELVRVIRPGGRLVVGIGDPEVMARMPFAPYGNITLRPVPEVIAALEKTGCTVEHRRLPVPPIPHNLLIALPK</sequence>